<keyword evidence="2" id="KW-1185">Reference proteome</keyword>
<reference evidence="1" key="1">
    <citation type="submission" date="2023-03" db="EMBL/GenBank/DDBJ databases">
        <title>Massive genome expansion in bonnet fungi (Mycena s.s.) driven by repeated elements and novel gene families across ecological guilds.</title>
        <authorList>
            <consortium name="Lawrence Berkeley National Laboratory"/>
            <person name="Harder C.B."/>
            <person name="Miyauchi S."/>
            <person name="Viragh M."/>
            <person name="Kuo A."/>
            <person name="Thoen E."/>
            <person name="Andreopoulos B."/>
            <person name="Lu D."/>
            <person name="Skrede I."/>
            <person name="Drula E."/>
            <person name="Henrissat B."/>
            <person name="Morin E."/>
            <person name="Kohler A."/>
            <person name="Barry K."/>
            <person name="LaButti K."/>
            <person name="Morin E."/>
            <person name="Salamov A."/>
            <person name="Lipzen A."/>
            <person name="Mereny Z."/>
            <person name="Hegedus B."/>
            <person name="Baldrian P."/>
            <person name="Stursova M."/>
            <person name="Weitz H."/>
            <person name="Taylor A."/>
            <person name="Grigoriev I.V."/>
            <person name="Nagy L.G."/>
            <person name="Martin F."/>
            <person name="Kauserud H."/>
        </authorList>
    </citation>
    <scope>NUCLEOTIDE SEQUENCE</scope>
    <source>
        <strain evidence="1">CBHHK002</strain>
    </source>
</reference>
<gene>
    <name evidence="1" type="ORF">DFH08DRAFT_862679</name>
</gene>
<dbReference type="AlphaFoldDB" id="A0AAD7EVU0"/>
<name>A0AAD7EVU0_9AGAR</name>
<sequence>MSQSERFCAGDADMTISSSDGVTFKVHRKHLEVHSDVFADAANATRPDNVGKIRTAL</sequence>
<evidence type="ECO:0000313" key="1">
    <source>
        <dbReference type="EMBL" id="KAJ7350934.1"/>
    </source>
</evidence>
<accession>A0AAD7EVU0</accession>
<dbReference type="Proteomes" id="UP001218218">
    <property type="component" value="Unassembled WGS sequence"/>
</dbReference>
<protein>
    <recommendedName>
        <fullName evidence="3">BTB domain-containing protein</fullName>
    </recommendedName>
</protein>
<organism evidence="1 2">
    <name type="scientific">Mycena albidolilacea</name>
    <dbReference type="NCBI Taxonomy" id="1033008"/>
    <lineage>
        <taxon>Eukaryota</taxon>
        <taxon>Fungi</taxon>
        <taxon>Dikarya</taxon>
        <taxon>Basidiomycota</taxon>
        <taxon>Agaricomycotina</taxon>
        <taxon>Agaricomycetes</taxon>
        <taxon>Agaricomycetidae</taxon>
        <taxon>Agaricales</taxon>
        <taxon>Marasmiineae</taxon>
        <taxon>Mycenaceae</taxon>
        <taxon>Mycena</taxon>
    </lineage>
</organism>
<evidence type="ECO:0000313" key="2">
    <source>
        <dbReference type="Proteomes" id="UP001218218"/>
    </source>
</evidence>
<comment type="caution">
    <text evidence="1">The sequence shown here is derived from an EMBL/GenBank/DDBJ whole genome shotgun (WGS) entry which is preliminary data.</text>
</comment>
<evidence type="ECO:0008006" key="3">
    <source>
        <dbReference type="Google" id="ProtNLM"/>
    </source>
</evidence>
<dbReference type="EMBL" id="JARIHO010000014">
    <property type="protein sequence ID" value="KAJ7350934.1"/>
    <property type="molecule type" value="Genomic_DNA"/>
</dbReference>
<proteinExistence type="predicted"/>